<dbReference type="InterPro" id="IPR001304">
    <property type="entry name" value="C-type_lectin-like"/>
</dbReference>
<protein>
    <recommendedName>
        <fullName evidence="2">C-type lectin domain-containing protein</fullName>
    </recommendedName>
</protein>
<dbReference type="AlphaFoldDB" id="A0AAV2R863"/>
<accession>A0AAV2R863</accession>
<evidence type="ECO:0000313" key="3">
    <source>
        <dbReference type="EMBL" id="CAL4117754.1"/>
    </source>
</evidence>
<feature type="domain" description="C-type lectin" evidence="2">
    <location>
        <begin position="73"/>
        <end position="180"/>
    </location>
</feature>
<feature type="region of interest" description="Disordered" evidence="1">
    <location>
        <begin position="1"/>
        <end position="20"/>
    </location>
</feature>
<evidence type="ECO:0000313" key="4">
    <source>
        <dbReference type="Proteomes" id="UP001497623"/>
    </source>
</evidence>
<evidence type="ECO:0000256" key="1">
    <source>
        <dbReference type="SAM" id="MobiDB-lite"/>
    </source>
</evidence>
<evidence type="ECO:0000259" key="2">
    <source>
        <dbReference type="PROSITE" id="PS50041"/>
    </source>
</evidence>
<dbReference type="EMBL" id="CAXKWB010017037">
    <property type="protein sequence ID" value="CAL4117754.1"/>
    <property type="molecule type" value="Genomic_DNA"/>
</dbReference>
<gene>
    <name evidence="3" type="ORF">MNOR_LOCUS21278</name>
</gene>
<feature type="compositionally biased region" description="Low complexity" evidence="1">
    <location>
        <begin position="1"/>
        <end position="18"/>
    </location>
</feature>
<keyword evidence="4" id="KW-1185">Reference proteome</keyword>
<dbReference type="Proteomes" id="UP001497623">
    <property type="component" value="Unassembled WGS sequence"/>
</dbReference>
<dbReference type="Gene3D" id="3.10.100.10">
    <property type="entry name" value="Mannose-Binding Protein A, subunit A"/>
    <property type="match status" value="1"/>
</dbReference>
<feature type="non-terminal residue" evidence="3">
    <location>
        <position position="1"/>
    </location>
</feature>
<name>A0AAV2R863_MEGNR</name>
<dbReference type="PROSITE" id="PS50041">
    <property type="entry name" value="C_TYPE_LECTIN_2"/>
    <property type="match status" value="1"/>
</dbReference>
<dbReference type="SUPFAM" id="SSF56436">
    <property type="entry name" value="C-type lectin-like"/>
    <property type="match status" value="1"/>
</dbReference>
<sequence length="180" mass="20040">PKIQKSETSTKVTTSTPKIQKSDMLTKVTTSTPKIQKSDTSTTAVNAKIQNSSHIWAVNRTSKGDCTAPWAMVGSDCLLLSSNNGVMTFYEARDYCNRQHAEADLAIPTNFTHVREYLLQKESPLAKVSLWVGGSDILQPKWLDGTPISGTLWHNENPLLNNRDCVVLVVWHKKLQIMPC</sequence>
<comment type="caution">
    <text evidence="3">The sequence shown here is derived from an EMBL/GenBank/DDBJ whole genome shotgun (WGS) entry which is preliminary data.</text>
</comment>
<dbReference type="InterPro" id="IPR016186">
    <property type="entry name" value="C-type_lectin-like/link_sf"/>
</dbReference>
<dbReference type="CDD" id="cd00037">
    <property type="entry name" value="CLECT"/>
    <property type="match status" value="1"/>
</dbReference>
<organism evidence="3 4">
    <name type="scientific">Meganyctiphanes norvegica</name>
    <name type="common">Northern krill</name>
    <name type="synonym">Thysanopoda norvegica</name>
    <dbReference type="NCBI Taxonomy" id="48144"/>
    <lineage>
        <taxon>Eukaryota</taxon>
        <taxon>Metazoa</taxon>
        <taxon>Ecdysozoa</taxon>
        <taxon>Arthropoda</taxon>
        <taxon>Crustacea</taxon>
        <taxon>Multicrustacea</taxon>
        <taxon>Malacostraca</taxon>
        <taxon>Eumalacostraca</taxon>
        <taxon>Eucarida</taxon>
        <taxon>Euphausiacea</taxon>
        <taxon>Euphausiidae</taxon>
        <taxon>Meganyctiphanes</taxon>
    </lineage>
</organism>
<dbReference type="InterPro" id="IPR016187">
    <property type="entry name" value="CTDL_fold"/>
</dbReference>
<feature type="non-terminal residue" evidence="3">
    <location>
        <position position="180"/>
    </location>
</feature>
<reference evidence="3 4" key="1">
    <citation type="submission" date="2024-05" db="EMBL/GenBank/DDBJ databases">
        <authorList>
            <person name="Wallberg A."/>
        </authorList>
    </citation>
    <scope>NUCLEOTIDE SEQUENCE [LARGE SCALE GENOMIC DNA]</scope>
</reference>
<proteinExistence type="predicted"/>
<dbReference type="Pfam" id="PF00059">
    <property type="entry name" value="Lectin_C"/>
    <property type="match status" value="1"/>
</dbReference>